<proteinExistence type="predicted"/>
<name>A0A8S5MYH0_9CAUD</name>
<reference evidence="1" key="1">
    <citation type="journal article" date="2021" name="Proc. Natl. Acad. Sci. U.S.A.">
        <title>A Catalog of Tens of Thousands of Viruses from Human Metagenomes Reveals Hidden Associations with Chronic Diseases.</title>
        <authorList>
            <person name="Tisza M.J."/>
            <person name="Buck C.B."/>
        </authorList>
    </citation>
    <scope>NUCLEOTIDE SEQUENCE</scope>
    <source>
        <strain evidence="1">Ctio73</strain>
    </source>
</reference>
<evidence type="ECO:0000313" key="1">
    <source>
        <dbReference type="EMBL" id="DAD86923.1"/>
    </source>
</evidence>
<dbReference type="EMBL" id="BK015009">
    <property type="protein sequence ID" value="DAD86923.1"/>
    <property type="molecule type" value="Genomic_DNA"/>
</dbReference>
<accession>A0A8S5MYH0</accession>
<sequence length="37" mass="4048">MGATPPPPSGREHPEGLPISPCLWKTLWITPVIHVTM</sequence>
<protein>
    <submittedName>
        <fullName evidence="1">Uncharacterized protein</fullName>
    </submittedName>
</protein>
<organism evidence="1">
    <name type="scientific">Siphoviridae sp. ctio73</name>
    <dbReference type="NCBI Taxonomy" id="2826435"/>
    <lineage>
        <taxon>Viruses</taxon>
        <taxon>Duplodnaviria</taxon>
        <taxon>Heunggongvirae</taxon>
        <taxon>Uroviricota</taxon>
        <taxon>Caudoviricetes</taxon>
    </lineage>
</organism>